<proteinExistence type="inferred from homology"/>
<dbReference type="AlphaFoldDB" id="D3LW09"/>
<gene>
    <name evidence="3" type="ORF">HMPREF0889_0446</name>
</gene>
<dbReference type="Pfam" id="PF00795">
    <property type="entry name" value="CN_hydrolase"/>
    <property type="match status" value="1"/>
</dbReference>
<dbReference type="eggNOG" id="COG0388">
    <property type="taxonomic scope" value="Bacteria"/>
</dbReference>
<dbReference type="STRING" id="699218.HMPREF0889_0446"/>
<dbReference type="InterPro" id="IPR036526">
    <property type="entry name" value="C-N_Hydrolase_sf"/>
</dbReference>
<evidence type="ECO:0000259" key="2">
    <source>
        <dbReference type="PROSITE" id="PS50263"/>
    </source>
</evidence>
<comment type="similarity">
    <text evidence="1">Belongs to the carbon-nitrogen hydrolase superfamily. NIT1/NIT2 family.</text>
</comment>
<dbReference type="GO" id="GO:0016787">
    <property type="term" value="F:hydrolase activity"/>
    <property type="evidence" value="ECO:0007669"/>
    <property type="project" value="UniProtKB-KW"/>
</dbReference>
<keyword evidence="3" id="KW-0378">Hydrolase</keyword>
<organism evidence="3 4">
    <name type="scientific">Megasphaera lornae</name>
    <dbReference type="NCBI Taxonomy" id="1000568"/>
    <lineage>
        <taxon>Bacteria</taxon>
        <taxon>Bacillati</taxon>
        <taxon>Bacillota</taxon>
        <taxon>Negativicutes</taxon>
        <taxon>Veillonellales</taxon>
        <taxon>Veillonellaceae</taxon>
        <taxon>Megasphaera</taxon>
    </lineage>
</organism>
<evidence type="ECO:0000256" key="1">
    <source>
        <dbReference type="ARBA" id="ARBA00010613"/>
    </source>
</evidence>
<comment type="caution">
    <text evidence="3">The sequence shown here is derived from an EMBL/GenBank/DDBJ whole genome shotgun (WGS) entry which is preliminary data.</text>
</comment>
<dbReference type="SUPFAM" id="SSF56317">
    <property type="entry name" value="Carbon-nitrogen hydrolase"/>
    <property type="match status" value="1"/>
</dbReference>
<sequence>MAGAGEICIIEAGEAEKEKMMKIAAVQWEIQLGQVAKNYAAADRWVAKAAQDGADIVVLPELWNTAFFPADVAALADKEGIQTRKFLQQAARQYGVYIVGGSVATVRERRLYNTLYVVDRQGQWITQYDKVHLFTRGREDRIFSAGRRPCVWDLDGFRAGAVICYDLRFDEWLRTLTLSGCEILFVPAAWPAARGVHWDLLTRACAVMQQCVVVAVNGCGQSGDISLYGHSAIIDPWGKVLAQGGDEAAVVMAEADIAQVAAVRKKMPVLADRRPEVYVRG</sequence>
<feature type="domain" description="CN hydrolase" evidence="2">
    <location>
        <begin position="21"/>
        <end position="257"/>
    </location>
</feature>
<dbReference type="PROSITE" id="PS50263">
    <property type="entry name" value="CN_HYDROLASE"/>
    <property type="match status" value="1"/>
</dbReference>
<dbReference type="Proteomes" id="UP000003242">
    <property type="component" value="Unassembled WGS sequence"/>
</dbReference>
<accession>D3LW09</accession>
<evidence type="ECO:0000313" key="3">
    <source>
        <dbReference type="EMBL" id="EFD93641.1"/>
    </source>
</evidence>
<dbReference type="CDD" id="cd07583">
    <property type="entry name" value="nitrilase_5"/>
    <property type="match status" value="1"/>
</dbReference>
<dbReference type="InterPro" id="IPR003010">
    <property type="entry name" value="C-N_Hydrolase"/>
</dbReference>
<dbReference type="PANTHER" id="PTHR23088">
    <property type="entry name" value="NITRILASE-RELATED"/>
    <property type="match status" value="1"/>
</dbReference>
<evidence type="ECO:0000313" key="4">
    <source>
        <dbReference type="Proteomes" id="UP000003242"/>
    </source>
</evidence>
<protein>
    <submittedName>
        <fullName evidence="3">Hydrolase, carbon-nitrogen family</fullName>
    </submittedName>
</protein>
<name>D3LW09_9FIRM</name>
<dbReference type="Gene3D" id="3.60.110.10">
    <property type="entry name" value="Carbon-nitrogen hydrolase"/>
    <property type="match status" value="1"/>
</dbReference>
<dbReference type="EMBL" id="ADGP01000022">
    <property type="protein sequence ID" value="EFD93641.1"/>
    <property type="molecule type" value="Genomic_DNA"/>
</dbReference>
<dbReference type="PANTHER" id="PTHR23088:SF27">
    <property type="entry name" value="DEAMINATED GLUTATHIONE AMIDASE"/>
    <property type="match status" value="1"/>
</dbReference>
<reference evidence="4" key="1">
    <citation type="submission" date="2009-12" db="EMBL/GenBank/DDBJ databases">
        <title>Sequence of Clostridiales genomosp. BVAB3 str. UPII9-5.</title>
        <authorList>
            <person name="Madupu R."/>
            <person name="Durkin A.S."/>
            <person name="Torralba M."/>
            <person name="Methe B."/>
            <person name="Sutton G.G."/>
            <person name="Strausberg R.L."/>
            <person name="Nelson K.E."/>
        </authorList>
    </citation>
    <scope>NUCLEOTIDE SEQUENCE [LARGE SCALE GENOMIC DNA]</scope>
    <source>
        <strain evidence="4">28L</strain>
    </source>
</reference>